<keyword evidence="2" id="KW-0472">Membrane</keyword>
<evidence type="ECO:0000313" key="3">
    <source>
        <dbReference type="EMBL" id="QPJ62867.1"/>
    </source>
</evidence>
<sequence>MAKKKSKKSETGKASAKSKKIKTASVSLGAVALAVAGFTLLSGKRRKRSGGPPAPATGKLLETRPILSHKMFSGKAAIAYKMAAEIPKVIDSQFCYCYCKRDHGHKTLLTCFTNTHGSKCGICMGEVIYAYELYKEKLSLDDIVAEMDEKFYRPYRGHKT</sequence>
<keyword evidence="2" id="KW-0812">Transmembrane</keyword>
<feature type="transmembrane region" description="Helical" evidence="2">
    <location>
        <begin position="21"/>
        <end position="41"/>
    </location>
</feature>
<accession>A0A7T0BXM8</accession>
<feature type="region of interest" description="Disordered" evidence="1">
    <location>
        <begin position="1"/>
        <end position="22"/>
    </location>
</feature>
<gene>
    <name evidence="3" type="ORF">G3M70_13675</name>
</gene>
<evidence type="ECO:0000256" key="1">
    <source>
        <dbReference type="SAM" id="MobiDB-lite"/>
    </source>
</evidence>
<reference evidence="3 4" key="1">
    <citation type="submission" date="2020-02" db="EMBL/GenBank/DDBJ databases">
        <title>Genomic and physiological characterization of two novel Nitrospinaceae genera.</title>
        <authorList>
            <person name="Mueller A.J."/>
            <person name="Jung M.-Y."/>
            <person name="Strachan C.R."/>
            <person name="Herbold C.W."/>
            <person name="Kirkegaard R.H."/>
            <person name="Daims H."/>
        </authorList>
    </citation>
    <scope>NUCLEOTIDE SEQUENCE [LARGE SCALE GENOMIC DNA]</scope>
    <source>
        <strain evidence="3">EB</strain>
    </source>
</reference>
<dbReference type="AlphaFoldDB" id="A0A7T0BXM8"/>
<dbReference type="EMBL" id="CP048685">
    <property type="protein sequence ID" value="QPJ62867.1"/>
    <property type="molecule type" value="Genomic_DNA"/>
</dbReference>
<proteinExistence type="predicted"/>
<keyword evidence="2" id="KW-1133">Transmembrane helix</keyword>
<name>A0A7T0BXM8_9BACT</name>
<evidence type="ECO:0000313" key="4">
    <source>
        <dbReference type="Proteomes" id="UP000594688"/>
    </source>
</evidence>
<protein>
    <submittedName>
        <fullName evidence="3">Uncharacterized protein</fullName>
    </submittedName>
</protein>
<dbReference type="InterPro" id="IPR025673">
    <property type="entry name" value="PCYCGC"/>
</dbReference>
<dbReference type="Pfam" id="PF13798">
    <property type="entry name" value="PCYCGC"/>
    <property type="match status" value="1"/>
</dbReference>
<dbReference type="Proteomes" id="UP000594688">
    <property type="component" value="Chromosome"/>
</dbReference>
<evidence type="ECO:0000256" key="2">
    <source>
        <dbReference type="SAM" id="Phobius"/>
    </source>
</evidence>
<dbReference type="NCBIfam" id="NF041379">
    <property type="entry name" value="OS_HP4_CYCXC"/>
    <property type="match status" value="1"/>
</dbReference>
<organism evidence="3 4">
    <name type="scientific">Candidatus Nitronauta litoralis</name>
    <dbReference type="NCBI Taxonomy" id="2705533"/>
    <lineage>
        <taxon>Bacteria</taxon>
        <taxon>Pseudomonadati</taxon>
        <taxon>Nitrospinota/Tectimicrobiota group</taxon>
        <taxon>Nitrospinota</taxon>
        <taxon>Nitrospinia</taxon>
        <taxon>Nitrospinales</taxon>
        <taxon>Nitrospinaceae</taxon>
        <taxon>Candidatus Nitronauta</taxon>
    </lineage>
</organism>
<dbReference type="KEGG" id="nli:G3M70_13675"/>